<protein>
    <submittedName>
        <fullName evidence="5">ABC transporter permease</fullName>
    </submittedName>
</protein>
<gene>
    <name evidence="5" type="ORF">DZF98_17485</name>
</gene>
<keyword evidence="4" id="KW-1133">Transmembrane helix</keyword>
<proteinExistence type="predicted"/>
<feature type="non-terminal residue" evidence="5">
    <location>
        <position position="1"/>
    </location>
</feature>
<feature type="transmembrane region" description="Helical" evidence="4">
    <location>
        <begin position="63"/>
        <end position="84"/>
    </location>
</feature>
<organism evidence="5 6">
    <name type="scientific">Clavibacter californiensis</name>
    <dbReference type="NCBI Taxonomy" id="1401995"/>
    <lineage>
        <taxon>Bacteria</taxon>
        <taxon>Bacillati</taxon>
        <taxon>Actinomycetota</taxon>
        <taxon>Actinomycetes</taxon>
        <taxon>Micrococcales</taxon>
        <taxon>Microbacteriaceae</taxon>
        <taxon>Clavibacter</taxon>
    </lineage>
</organism>
<evidence type="ECO:0000256" key="2">
    <source>
        <dbReference type="ARBA" id="ARBA00022448"/>
    </source>
</evidence>
<evidence type="ECO:0000256" key="1">
    <source>
        <dbReference type="ARBA" id="ARBA00004651"/>
    </source>
</evidence>
<evidence type="ECO:0000313" key="5">
    <source>
        <dbReference type="EMBL" id="RII85496.1"/>
    </source>
</evidence>
<comment type="caution">
    <text evidence="5">The sequence shown here is derived from an EMBL/GenBank/DDBJ whole genome shotgun (WGS) entry which is preliminary data.</text>
</comment>
<dbReference type="PANTHER" id="PTHR43163:SF3">
    <property type="entry name" value="PEPTIDE ABC TRANSPORTER PERMEASE PROTEIN"/>
    <property type="match status" value="1"/>
</dbReference>
<reference evidence="5 6" key="1">
    <citation type="submission" date="2018-08" db="EMBL/GenBank/DDBJ databases">
        <title>Genome Sequence of Clavibacter michiganensis Subspecies type strains, and the Atypical Peach-Colored Strains Isolated from Tomato.</title>
        <authorList>
            <person name="Osdaghi E."/>
            <person name="Portier P."/>
            <person name="Briand M."/>
            <person name="Jacques M.-A."/>
        </authorList>
    </citation>
    <scope>NUCLEOTIDE SEQUENCE [LARGE SCALE GENOMIC DNA]</scope>
    <source>
        <strain evidence="5 6">CFBP 8216</strain>
    </source>
</reference>
<feature type="non-terminal residue" evidence="5">
    <location>
        <position position="102"/>
    </location>
</feature>
<keyword evidence="4" id="KW-0472">Membrane</keyword>
<sequence length="102" mass="10346">ALAGSGATAAEHDALRTDLGLDRPVVERYLAWAAGALHGDLGRSLVSGREIAPLVAERLADTLTITALAVAVIAVIATGLGLASGMREGSAADRWLTSLTVV</sequence>
<comment type="subcellular location">
    <subcellularLocation>
        <location evidence="1">Cell membrane</location>
        <topology evidence="1">Multi-pass membrane protein</topology>
    </subcellularLocation>
</comment>
<evidence type="ECO:0000256" key="3">
    <source>
        <dbReference type="ARBA" id="ARBA00022475"/>
    </source>
</evidence>
<evidence type="ECO:0000313" key="6">
    <source>
        <dbReference type="Proteomes" id="UP000265355"/>
    </source>
</evidence>
<name>A0ABX9N0E3_9MICO</name>
<dbReference type="PANTHER" id="PTHR43163">
    <property type="entry name" value="DIPEPTIDE TRANSPORT SYSTEM PERMEASE PROTEIN DPPB-RELATED"/>
    <property type="match status" value="1"/>
</dbReference>
<dbReference type="Proteomes" id="UP000265355">
    <property type="component" value="Unassembled WGS sequence"/>
</dbReference>
<keyword evidence="3" id="KW-1003">Cell membrane</keyword>
<keyword evidence="2" id="KW-0813">Transport</keyword>
<evidence type="ECO:0000256" key="4">
    <source>
        <dbReference type="SAM" id="Phobius"/>
    </source>
</evidence>
<accession>A0ABX9N0E3</accession>
<keyword evidence="4" id="KW-0812">Transmembrane</keyword>
<keyword evidence="6" id="KW-1185">Reference proteome</keyword>
<dbReference type="EMBL" id="QWEE01000784">
    <property type="protein sequence ID" value="RII85496.1"/>
    <property type="molecule type" value="Genomic_DNA"/>
</dbReference>